<accession>A0ABW4TQB2</accession>
<organism evidence="8 9">
    <name type="scientific">Nocardioides aestuarii</name>
    <dbReference type="NCBI Taxonomy" id="252231"/>
    <lineage>
        <taxon>Bacteria</taxon>
        <taxon>Bacillati</taxon>
        <taxon>Actinomycetota</taxon>
        <taxon>Actinomycetes</taxon>
        <taxon>Propionibacteriales</taxon>
        <taxon>Nocardioidaceae</taxon>
        <taxon>Nocardioides</taxon>
    </lineage>
</organism>
<feature type="domain" description="Cytochrome b561 bacterial/Ni-hydrogenase" evidence="7">
    <location>
        <begin position="10"/>
        <end position="181"/>
    </location>
</feature>
<keyword evidence="2" id="KW-1003">Cell membrane</keyword>
<comment type="subcellular location">
    <subcellularLocation>
        <location evidence="1">Cell membrane</location>
        <topology evidence="1">Multi-pass membrane protein</topology>
    </subcellularLocation>
</comment>
<reference evidence="9" key="1">
    <citation type="journal article" date="2019" name="Int. J. Syst. Evol. Microbiol.">
        <title>The Global Catalogue of Microorganisms (GCM) 10K type strain sequencing project: providing services to taxonomists for standard genome sequencing and annotation.</title>
        <authorList>
            <consortium name="The Broad Institute Genomics Platform"/>
            <consortium name="The Broad Institute Genome Sequencing Center for Infectious Disease"/>
            <person name="Wu L."/>
            <person name="Ma J."/>
        </authorList>
    </citation>
    <scope>NUCLEOTIDE SEQUENCE [LARGE SCALE GENOMIC DNA]</scope>
    <source>
        <strain evidence="9">CGMCC 1.12477</strain>
    </source>
</reference>
<comment type="caution">
    <text evidence="8">The sequence shown here is derived from an EMBL/GenBank/DDBJ whole genome shotgun (WGS) entry which is preliminary data.</text>
</comment>
<evidence type="ECO:0000256" key="5">
    <source>
        <dbReference type="ARBA" id="ARBA00023136"/>
    </source>
</evidence>
<gene>
    <name evidence="8" type="ORF">ACFSDE_18780</name>
</gene>
<dbReference type="Proteomes" id="UP001597351">
    <property type="component" value="Unassembled WGS sequence"/>
</dbReference>
<keyword evidence="4 6" id="KW-1133">Transmembrane helix</keyword>
<evidence type="ECO:0000256" key="1">
    <source>
        <dbReference type="ARBA" id="ARBA00004651"/>
    </source>
</evidence>
<feature type="transmembrane region" description="Helical" evidence="6">
    <location>
        <begin position="155"/>
        <end position="175"/>
    </location>
</feature>
<feature type="transmembrane region" description="Helical" evidence="6">
    <location>
        <begin position="12"/>
        <end position="35"/>
    </location>
</feature>
<dbReference type="InterPro" id="IPR011577">
    <property type="entry name" value="Cyt_b561_bac/Ni-Hgenase"/>
</dbReference>
<evidence type="ECO:0000256" key="4">
    <source>
        <dbReference type="ARBA" id="ARBA00022989"/>
    </source>
</evidence>
<evidence type="ECO:0000256" key="3">
    <source>
        <dbReference type="ARBA" id="ARBA00022692"/>
    </source>
</evidence>
<feature type="transmembrane region" description="Helical" evidence="6">
    <location>
        <begin position="132"/>
        <end position="149"/>
    </location>
</feature>
<keyword evidence="5 6" id="KW-0472">Membrane</keyword>
<dbReference type="Pfam" id="PF01292">
    <property type="entry name" value="Ni_hydr_CYTB"/>
    <property type="match status" value="1"/>
</dbReference>
<evidence type="ECO:0000313" key="8">
    <source>
        <dbReference type="EMBL" id="MFD1948855.1"/>
    </source>
</evidence>
<keyword evidence="9" id="KW-1185">Reference proteome</keyword>
<evidence type="ECO:0000256" key="6">
    <source>
        <dbReference type="SAM" id="Phobius"/>
    </source>
</evidence>
<proteinExistence type="predicted"/>
<name>A0ABW4TQB2_9ACTN</name>
<dbReference type="RefSeq" id="WP_343921575.1">
    <property type="nucleotide sequence ID" value="NZ_BAAAJT010000003.1"/>
</dbReference>
<evidence type="ECO:0000256" key="2">
    <source>
        <dbReference type="ARBA" id="ARBA00022475"/>
    </source>
</evidence>
<evidence type="ECO:0000259" key="7">
    <source>
        <dbReference type="Pfam" id="PF01292"/>
    </source>
</evidence>
<keyword evidence="3 6" id="KW-0812">Transmembrane</keyword>
<dbReference type="InterPro" id="IPR016174">
    <property type="entry name" value="Di-haem_cyt_TM"/>
</dbReference>
<protein>
    <submittedName>
        <fullName evidence="8">Cytochrome b</fullName>
    </submittedName>
</protein>
<dbReference type="SUPFAM" id="SSF81342">
    <property type="entry name" value="Transmembrane di-heme cytochromes"/>
    <property type="match status" value="1"/>
</dbReference>
<dbReference type="EMBL" id="JBHUGD010000004">
    <property type="protein sequence ID" value="MFD1948855.1"/>
    <property type="molecule type" value="Genomic_DNA"/>
</dbReference>
<sequence>MRWRTGPEGYGVLTKLLHWSTVLLVAGQLAVGWLLDLDDCDPPGEERSGGDTTDAFEDRLDRIEDACEARADQVDLFGGGFDLPELHLALGLAILLVGVLRPLWRRVDGFPEWSEVLTPGERRLVHGVERSLMVLLVLVPLSGIAMVLSADRDWLPLHVTAHAAFFLALGLHLFTNLRPTVLRRML</sequence>
<feature type="transmembrane region" description="Helical" evidence="6">
    <location>
        <begin position="86"/>
        <end position="104"/>
    </location>
</feature>
<evidence type="ECO:0000313" key="9">
    <source>
        <dbReference type="Proteomes" id="UP001597351"/>
    </source>
</evidence>